<comment type="caution">
    <text evidence="2">The sequence shown here is derived from an EMBL/GenBank/DDBJ whole genome shotgun (WGS) entry which is preliminary data.</text>
</comment>
<evidence type="ECO:0000313" key="3">
    <source>
        <dbReference type="Proteomes" id="UP000377595"/>
    </source>
</evidence>
<accession>A0A5M3Y2I0</accession>
<dbReference type="EMBL" id="BLAF01000059">
    <property type="protein sequence ID" value="GES24968.1"/>
    <property type="molecule type" value="Genomic_DNA"/>
</dbReference>
<evidence type="ECO:0000313" key="2">
    <source>
        <dbReference type="EMBL" id="GES24968.1"/>
    </source>
</evidence>
<gene>
    <name evidence="2" type="ORF">Aple_078670</name>
</gene>
<sequence length="105" mass="11410">MFPQVGGLLSDLPSSFAINRKIVNVIVFTGGNAGYFPFIPVDYGPGATPRPVIDHAVRHGSRRGAAACAQISAVTRAPGRRIQTRSWPPGERPRSRLNLCQRRSD</sequence>
<reference evidence="2 3" key="1">
    <citation type="submission" date="2019-10" db="EMBL/GenBank/DDBJ databases">
        <title>Whole genome shotgun sequence of Acrocarpospora pleiomorpha NBRC 16267.</title>
        <authorList>
            <person name="Ichikawa N."/>
            <person name="Kimura A."/>
            <person name="Kitahashi Y."/>
            <person name="Komaki H."/>
            <person name="Oguchi A."/>
        </authorList>
    </citation>
    <scope>NUCLEOTIDE SEQUENCE [LARGE SCALE GENOMIC DNA]</scope>
    <source>
        <strain evidence="2 3">NBRC 16267</strain>
    </source>
</reference>
<evidence type="ECO:0000256" key="1">
    <source>
        <dbReference type="SAM" id="MobiDB-lite"/>
    </source>
</evidence>
<organism evidence="2 3">
    <name type="scientific">Acrocarpospora pleiomorpha</name>
    <dbReference type="NCBI Taxonomy" id="90975"/>
    <lineage>
        <taxon>Bacteria</taxon>
        <taxon>Bacillati</taxon>
        <taxon>Actinomycetota</taxon>
        <taxon>Actinomycetes</taxon>
        <taxon>Streptosporangiales</taxon>
        <taxon>Streptosporangiaceae</taxon>
        <taxon>Acrocarpospora</taxon>
    </lineage>
</organism>
<keyword evidence="3" id="KW-1185">Reference proteome</keyword>
<dbReference type="AlphaFoldDB" id="A0A5M3Y2I0"/>
<protein>
    <submittedName>
        <fullName evidence="2">Uncharacterized protein</fullName>
    </submittedName>
</protein>
<proteinExistence type="predicted"/>
<dbReference type="Proteomes" id="UP000377595">
    <property type="component" value="Unassembled WGS sequence"/>
</dbReference>
<name>A0A5M3Y2I0_9ACTN</name>
<feature type="region of interest" description="Disordered" evidence="1">
    <location>
        <begin position="77"/>
        <end position="105"/>
    </location>
</feature>